<geneLocation type="plasmid" evidence="1">
    <name>pMKMS01</name>
</geneLocation>
<dbReference type="EMBL" id="CP000519">
    <property type="protein sequence ID" value="ABL94959.1"/>
    <property type="molecule type" value="Genomic_DNA"/>
</dbReference>
<gene>
    <name evidence="1" type="ordered locus">Mkms_5784</name>
</gene>
<dbReference type="AlphaFoldDB" id="A1UQ51"/>
<sequence>MCLSGTSVGRSLISMPDEQLAAPLCLESFRRRKAAAPINSEHAQFTIADVAAACGLPQPVVAQLVPRTWTDAGWMYTADQLQFAVQIGPDVRAGEYVSPRQD</sequence>
<dbReference type="HOGENOM" id="CLU_2538989_0_0_11"/>
<keyword evidence="1" id="KW-0614">Plasmid</keyword>
<name>A1UQ51_MYCSK</name>
<organism evidence="1">
    <name type="scientific">Mycobacterium sp. (strain KMS)</name>
    <dbReference type="NCBI Taxonomy" id="189918"/>
    <lineage>
        <taxon>Bacteria</taxon>
        <taxon>Bacillati</taxon>
        <taxon>Actinomycetota</taxon>
        <taxon>Actinomycetes</taxon>
        <taxon>Mycobacteriales</taxon>
        <taxon>Mycobacteriaceae</taxon>
        <taxon>Mycobacterium</taxon>
    </lineage>
</organism>
<reference evidence="1" key="1">
    <citation type="submission" date="2006-12" db="EMBL/GenBank/DDBJ databases">
        <title>Complete sequence of plasmid pMKMS01 of Mycobacterium sp. KMS.</title>
        <authorList>
            <consortium name="US DOE Joint Genome Institute"/>
            <person name="Copeland A."/>
            <person name="Lucas S."/>
            <person name="Lapidus A."/>
            <person name="Barry K."/>
            <person name="Detter J.C."/>
            <person name="Glavina del Rio T."/>
            <person name="Hammon N."/>
            <person name="Israni S."/>
            <person name="Dalin E."/>
            <person name="Tice H."/>
            <person name="Pitluck S."/>
            <person name="Kiss H."/>
            <person name="Brettin T."/>
            <person name="Bruce D."/>
            <person name="Han C."/>
            <person name="Tapia R."/>
            <person name="Gilna P."/>
            <person name="Schmutz J."/>
            <person name="Larimer F."/>
            <person name="Land M."/>
            <person name="Hauser L."/>
            <person name="Kyrpides N."/>
            <person name="Mikhailova N."/>
            <person name="Miller C.D."/>
            <person name="Richardson P."/>
        </authorList>
    </citation>
    <scope>NUCLEOTIDE SEQUENCE [LARGE SCALE GENOMIC DNA]</scope>
    <source>
        <strain evidence="1">KMS</strain>
        <plasmid evidence="1">pMKMS01</plasmid>
    </source>
</reference>
<proteinExistence type="predicted"/>
<dbReference type="KEGG" id="mkm:Mkms_5784"/>
<evidence type="ECO:0000313" key="1">
    <source>
        <dbReference type="EMBL" id="ABL94959.1"/>
    </source>
</evidence>
<accession>A1UQ51</accession>
<protein>
    <submittedName>
        <fullName evidence="1">Uncharacterized protein</fullName>
    </submittedName>
</protein>